<sequence>MFLKYNRNNLGLCLSLVLFAVLNAGLWFYSNKIYTKWTNIPPAPKIKSSAISFLDDRSLAYRAYGLALQNFGSVGQTQSLKNYNYNNLGEWFSLMEHLDSGSHFMPYMAAYYFGATPDASQLKPVIAYLEETGMKPGPQNWRWLAQAAYLARHRLKDMDEALRIARRLGSIYKPPMPTWTRNMEPMLRADLGDKQAAYLLMLEILKTDGEKMSVSEYNANIYLTCQVILGKEEAAKSPLCQKEPKD</sequence>
<evidence type="ECO:0000313" key="2">
    <source>
        <dbReference type="Proteomes" id="UP000249739"/>
    </source>
</evidence>
<dbReference type="EMBL" id="QFOT01000146">
    <property type="protein sequence ID" value="PZP54294.1"/>
    <property type="molecule type" value="Genomic_DNA"/>
</dbReference>
<gene>
    <name evidence="1" type="ORF">DI586_10135</name>
</gene>
<protein>
    <submittedName>
        <fullName evidence="1">Uncharacterized protein</fullName>
    </submittedName>
</protein>
<name>A0A2W5FIV6_9BACT</name>
<accession>A0A2W5FIV6</accession>
<evidence type="ECO:0000313" key="1">
    <source>
        <dbReference type="EMBL" id="PZP54294.1"/>
    </source>
</evidence>
<dbReference type="AlphaFoldDB" id="A0A2W5FIV6"/>
<organism evidence="1 2">
    <name type="scientific">Micavibrio aeruginosavorus</name>
    <dbReference type="NCBI Taxonomy" id="349221"/>
    <lineage>
        <taxon>Bacteria</taxon>
        <taxon>Pseudomonadati</taxon>
        <taxon>Bdellovibrionota</taxon>
        <taxon>Bdellovibrionia</taxon>
        <taxon>Bdellovibrionales</taxon>
        <taxon>Pseudobdellovibrionaceae</taxon>
        <taxon>Micavibrio</taxon>
    </lineage>
</organism>
<dbReference type="Proteomes" id="UP000249739">
    <property type="component" value="Unassembled WGS sequence"/>
</dbReference>
<reference evidence="1 2" key="1">
    <citation type="submission" date="2017-08" db="EMBL/GenBank/DDBJ databases">
        <title>Infants hospitalized years apart are colonized by the same room-sourced microbial strains.</title>
        <authorList>
            <person name="Brooks B."/>
            <person name="Olm M.R."/>
            <person name="Firek B.A."/>
            <person name="Baker R."/>
            <person name="Thomas B.C."/>
            <person name="Morowitz M.J."/>
            <person name="Banfield J.F."/>
        </authorList>
    </citation>
    <scope>NUCLEOTIDE SEQUENCE [LARGE SCALE GENOMIC DNA]</scope>
    <source>
        <strain evidence="1">S2_006_000_R2_64</strain>
    </source>
</reference>
<comment type="caution">
    <text evidence="1">The sequence shown here is derived from an EMBL/GenBank/DDBJ whole genome shotgun (WGS) entry which is preliminary data.</text>
</comment>
<proteinExistence type="predicted"/>